<dbReference type="AlphaFoldDB" id="A0A5B9QFR6"/>
<organism evidence="1 2">
    <name type="scientific">Bythopirellula goksoeyrii</name>
    <dbReference type="NCBI Taxonomy" id="1400387"/>
    <lineage>
        <taxon>Bacteria</taxon>
        <taxon>Pseudomonadati</taxon>
        <taxon>Planctomycetota</taxon>
        <taxon>Planctomycetia</taxon>
        <taxon>Pirellulales</taxon>
        <taxon>Lacipirellulaceae</taxon>
        <taxon>Bythopirellula</taxon>
    </lineage>
</organism>
<proteinExistence type="predicted"/>
<dbReference type="KEGG" id="bgok:Pr1d_04420"/>
<reference evidence="1 2" key="1">
    <citation type="submission" date="2019-08" db="EMBL/GenBank/DDBJ databases">
        <title>Deep-cultivation of Planctomycetes and their phenomic and genomic characterization uncovers novel biology.</title>
        <authorList>
            <person name="Wiegand S."/>
            <person name="Jogler M."/>
            <person name="Boedeker C."/>
            <person name="Pinto D."/>
            <person name="Vollmers J."/>
            <person name="Rivas-Marin E."/>
            <person name="Kohn T."/>
            <person name="Peeters S.H."/>
            <person name="Heuer A."/>
            <person name="Rast P."/>
            <person name="Oberbeckmann S."/>
            <person name="Bunk B."/>
            <person name="Jeske O."/>
            <person name="Meyerdierks A."/>
            <person name="Storesund J.E."/>
            <person name="Kallscheuer N."/>
            <person name="Luecker S."/>
            <person name="Lage O.M."/>
            <person name="Pohl T."/>
            <person name="Merkel B.J."/>
            <person name="Hornburger P."/>
            <person name="Mueller R.-W."/>
            <person name="Bruemmer F."/>
            <person name="Labrenz M."/>
            <person name="Spormann A.M."/>
            <person name="Op den Camp H."/>
            <person name="Overmann J."/>
            <person name="Amann R."/>
            <person name="Jetten M.S.M."/>
            <person name="Mascher T."/>
            <person name="Medema M.H."/>
            <person name="Devos D.P."/>
            <person name="Kaster A.-K."/>
            <person name="Ovreas L."/>
            <person name="Rohde M."/>
            <person name="Galperin M.Y."/>
            <person name="Jogler C."/>
        </authorList>
    </citation>
    <scope>NUCLEOTIDE SEQUENCE [LARGE SCALE GENOMIC DNA]</scope>
    <source>
        <strain evidence="1 2">Pr1d</strain>
    </source>
</reference>
<dbReference type="SUPFAM" id="SSF49899">
    <property type="entry name" value="Concanavalin A-like lectins/glucanases"/>
    <property type="match status" value="1"/>
</dbReference>
<dbReference type="EMBL" id="CP042913">
    <property type="protein sequence ID" value="QEG33181.1"/>
    <property type="molecule type" value="Genomic_DNA"/>
</dbReference>
<dbReference type="OrthoDB" id="180690at2"/>
<evidence type="ECO:0000313" key="2">
    <source>
        <dbReference type="Proteomes" id="UP000323917"/>
    </source>
</evidence>
<protein>
    <submittedName>
        <fullName evidence="1">Uncharacterized protein</fullName>
    </submittedName>
</protein>
<sequence length="857" mass="96389">MLSVWTKSKFPKKPALIRSVWLNSRAGLLEQRFLKGSHVSMHIYTLTRLKAVVAYTLKYSVLFYLVAPPSVSAMADTTALWLFDEPLGTYPSSVLDSSSENDYPLVLGSGGQLVAGVSGNALSITNQPAIGFPSGSNHYGLRRPWQVFFSDNGKMYWHNSRFAALMTDGEKHLRKEVGFVSPVDSRLNLGDFDWTVEFWFRLEDASSDEGVVFELGLIPNAENQGTTSLSFCPKYQCFVFRNGPSGTELSIASDKTVWNGRDKTWHHCTFVFSAKEDQLRHYVDGQLQPLPDKHEFKSLPSKTPSYFSLGRNKDWRHPLPGAIDELRFSVGEIYQDSFQPPDSFALDRPGVILQSGPRLLFDNTRATLEPVHLGNRKHLFIDDALLLKIDGADFVVNPPQRAELVIGDIRGAFRKHLTVVADTEGLIRIYNSLENDQLAVRVSQDGIHFTAPGDSEALSKIVIPEMVGGLGNPFIDANGPDEERWKYLSDYHRRGVYLYTSPDGYDWKRNKTATLPFRSGTQSCTFYDDQRQCYVSYHRSGIHETPAGDTERSSVVTEHRDLAKPVEFTPLSQSDYWQRQAAEAIRDPLPWYLDNGPLTPGGFGLEFPHAFRPISVDPPGTDIYVTKAQKYPWAPDTYLAFPIVYFHYWPDGPTARHALADPLRGRGSGSVETQLAVSRNGKDWERFPRPAYVGIGEHAGRDVVNAYIAHGMVRRGDEIWQYYFGETQYHSAYRHDPTGRGVYRLVQRLDGFVSLDSPYDDEAVVITRPLTFEGNRLTLNIDTDATGYAQIGLLDEQGAPISGFSVDECVYVNGDFIDTEIAWIEQGSDLSGFQGKTIQLEIRMRGSKLYALQFVDR</sequence>
<dbReference type="InterPro" id="IPR013320">
    <property type="entry name" value="ConA-like_dom_sf"/>
</dbReference>
<accession>A0A5B9QFR6</accession>
<keyword evidence="2" id="KW-1185">Reference proteome</keyword>
<gene>
    <name evidence="1" type="ORF">Pr1d_04420</name>
</gene>
<dbReference type="Proteomes" id="UP000323917">
    <property type="component" value="Chromosome"/>
</dbReference>
<dbReference type="Gene3D" id="2.60.120.200">
    <property type="match status" value="1"/>
</dbReference>
<evidence type="ECO:0000313" key="1">
    <source>
        <dbReference type="EMBL" id="QEG33181.1"/>
    </source>
</evidence>
<dbReference type="Pfam" id="PF13385">
    <property type="entry name" value="Laminin_G_3"/>
    <property type="match status" value="1"/>
</dbReference>
<name>A0A5B9QFR6_9BACT</name>